<dbReference type="RefSeq" id="WP_388035733.1">
    <property type="nucleotide sequence ID" value="NZ_JBHUEK010000007.1"/>
</dbReference>
<feature type="coiled-coil region" evidence="3">
    <location>
        <begin position="181"/>
        <end position="215"/>
    </location>
</feature>
<evidence type="ECO:0000313" key="9">
    <source>
        <dbReference type="Proteomes" id="UP001597227"/>
    </source>
</evidence>
<comment type="caution">
    <text evidence="8">The sequence shown here is derived from an EMBL/GenBank/DDBJ whole genome shotgun (WGS) entry which is preliminary data.</text>
</comment>
<evidence type="ECO:0000256" key="3">
    <source>
        <dbReference type="SAM" id="Coils"/>
    </source>
</evidence>
<dbReference type="Pfam" id="PF25989">
    <property type="entry name" value="YknX_C"/>
    <property type="match status" value="1"/>
</dbReference>
<evidence type="ECO:0000256" key="2">
    <source>
        <dbReference type="ARBA" id="ARBA00023054"/>
    </source>
</evidence>
<organism evidence="8 9">
    <name type="scientific">Fredinandcohnia salidurans</name>
    <dbReference type="NCBI Taxonomy" id="2595041"/>
    <lineage>
        <taxon>Bacteria</taxon>
        <taxon>Bacillati</taxon>
        <taxon>Bacillota</taxon>
        <taxon>Bacilli</taxon>
        <taxon>Bacillales</taxon>
        <taxon>Bacillaceae</taxon>
        <taxon>Fredinandcohnia</taxon>
    </lineage>
</organism>
<sequence>MKKKKVLVWVLSIIGILVIAGGVAAFFIKERSVASVGEQIEEVNVTVQKAKEQELIETILVTGEIVPEGEQKVFLNPEHGEISEYKVEENKTIKAGDPLFVYDSSKLDTELTRATRERDLIQVRAKTEQNQIAALNKRIEEAKKALAAQKNKPKPKAAETPEKTEEGTEPQKVEEPPVEDVNQLTSEKVQMELQYENTKSEITAANERIAEITNQKKEMTVVSKIDGIIVKVNKNIATTEAGASEPVIHIISNKPYKVIGTMSEFDAVKIQQGQEVIVRPKVFKDREWKGVVESVSHFPNDDGGAGGEFPGMGGGNVTMYPFKVGITDDTTDLRHGFHVSLEVRIPGTEILPVISHTAILDEGGVAVVYVLVDGILQRREVQTGSMNDEFIQVTEGVNKDDLVVLTPYEGMYDGMEVTSFDEVE</sequence>
<dbReference type="Pfam" id="PF25984">
    <property type="entry name" value="BSH_YknX"/>
    <property type="match status" value="1"/>
</dbReference>
<dbReference type="Gene3D" id="2.40.30.170">
    <property type="match status" value="1"/>
</dbReference>
<dbReference type="InterPro" id="IPR050465">
    <property type="entry name" value="UPF0194_transport"/>
</dbReference>
<evidence type="ECO:0000256" key="1">
    <source>
        <dbReference type="ARBA" id="ARBA00004196"/>
    </source>
</evidence>
<reference evidence="9" key="1">
    <citation type="journal article" date="2019" name="Int. J. Syst. Evol. Microbiol.">
        <title>The Global Catalogue of Microorganisms (GCM) 10K type strain sequencing project: providing services to taxonomists for standard genome sequencing and annotation.</title>
        <authorList>
            <consortium name="The Broad Institute Genomics Platform"/>
            <consortium name="The Broad Institute Genome Sequencing Center for Infectious Disease"/>
            <person name="Wu L."/>
            <person name="Ma J."/>
        </authorList>
    </citation>
    <scope>NUCLEOTIDE SEQUENCE [LARGE SCALE GENOMIC DNA]</scope>
    <source>
        <strain evidence="9">CCUG 15531</strain>
    </source>
</reference>
<dbReference type="Proteomes" id="UP001597227">
    <property type="component" value="Unassembled WGS sequence"/>
</dbReference>
<feature type="compositionally biased region" description="Basic and acidic residues" evidence="4">
    <location>
        <begin position="156"/>
        <end position="175"/>
    </location>
</feature>
<proteinExistence type="predicted"/>
<dbReference type="InterPro" id="IPR058636">
    <property type="entry name" value="Beta-barrel_YknX"/>
</dbReference>
<evidence type="ECO:0000259" key="5">
    <source>
        <dbReference type="Pfam" id="PF25984"/>
    </source>
</evidence>
<feature type="region of interest" description="Disordered" evidence="4">
    <location>
        <begin position="145"/>
        <end position="178"/>
    </location>
</feature>
<evidence type="ECO:0000259" key="7">
    <source>
        <dbReference type="Pfam" id="PF25990"/>
    </source>
</evidence>
<comment type="subcellular location">
    <subcellularLocation>
        <location evidence="1">Cell envelope</location>
    </subcellularLocation>
</comment>
<evidence type="ECO:0000256" key="4">
    <source>
        <dbReference type="SAM" id="MobiDB-lite"/>
    </source>
</evidence>
<feature type="domain" description="YknX-like beta-barrel" evidence="7">
    <location>
        <begin position="256"/>
        <end position="343"/>
    </location>
</feature>
<gene>
    <name evidence="8" type="ORF">ACFSFW_05165</name>
</gene>
<dbReference type="PANTHER" id="PTHR32347">
    <property type="entry name" value="EFFLUX SYSTEM COMPONENT YKNX-RELATED"/>
    <property type="match status" value="1"/>
</dbReference>
<keyword evidence="9" id="KW-1185">Reference proteome</keyword>
<dbReference type="InterPro" id="IPR058637">
    <property type="entry name" value="YknX-like_C"/>
</dbReference>
<dbReference type="EMBL" id="JBHUEK010000007">
    <property type="protein sequence ID" value="MFD1778049.1"/>
    <property type="molecule type" value="Genomic_DNA"/>
</dbReference>
<accession>A0ABW4MJ62</accession>
<feature type="domain" description="YknX-like barrel-sandwich hybrid" evidence="5">
    <location>
        <begin position="71"/>
        <end position="250"/>
    </location>
</feature>
<keyword evidence="2 3" id="KW-0175">Coiled coil</keyword>
<evidence type="ECO:0000259" key="6">
    <source>
        <dbReference type="Pfam" id="PF25989"/>
    </source>
</evidence>
<name>A0ABW4MJ62_9BACI</name>
<evidence type="ECO:0000313" key="8">
    <source>
        <dbReference type="EMBL" id="MFD1778049.1"/>
    </source>
</evidence>
<dbReference type="Pfam" id="PF25990">
    <property type="entry name" value="Beta-barrel_YknX"/>
    <property type="match status" value="1"/>
</dbReference>
<dbReference type="InterPro" id="IPR058639">
    <property type="entry name" value="BSH_YknX-like"/>
</dbReference>
<feature type="domain" description="YknX-like C-terminal permuted SH3-like" evidence="6">
    <location>
        <begin position="356"/>
        <end position="418"/>
    </location>
</feature>
<dbReference type="Gene3D" id="2.40.420.20">
    <property type="match status" value="1"/>
</dbReference>
<protein>
    <submittedName>
        <fullName evidence="8">ABC transporter substrate-binding protein</fullName>
    </submittedName>
</protein>
<dbReference type="PANTHER" id="PTHR32347:SF14">
    <property type="entry name" value="EFFLUX SYSTEM COMPONENT YKNX-RELATED"/>
    <property type="match status" value="1"/>
</dbReference>